<gene>
    <name evidence="2" type="ORF">Slin15195_G030800</name>
</gene>
<sequence length="255" mass="29269">MPTLPRIENATSPEPSMLPIRKHKFNSPKLRLQLHDLDHEGSSIFLSNIKASEDFETQVQNVLNLLYEEPSVDRPGTRSVTLVIREMDGVAYTTGIDLDDDHKEIHLNLNYIKRSRPDQRHELLGVLCHELVHCFQWNAEGTCNGGLIEGIADWVRLRAGLAAKHWKREASGDWDGGYQHTGYFLEWLEQKFGPGTVRSVNKCLRKGEYDDDLFKKCCEGNSVKRLWEMYRESLEGDKDREDNKSAPKQDIKSCS</sequence>
<evidence type="ECO:0000256" key="1">
    <source>
        <dbReference type="SAM" id="MobiDB-lite"/>
    </source>
</evidence>
<dbReference type="PANTHER" id="PTHR33321:SF12">
    <property type="entry name" value="PLANT BASIC SECRETORY PROTEIN (BSP) FAMILY PROTEIN"/>
    <property type="match status" value="1"/>
</dbReference>
<organism evidence="2 3">
    <name type="scientific">Septoria linicola</name>
    <dbReference type="NCBI Taxonomy" id="215465"/>
    <lineage>
        <taxon>Eukaryota</taxon>
        <taxon>Fungi</taxon>
        <taxon>Dikarya</taxon>
        <taxon>Ascomycota</taxon>
        <taxon>Pezizomycotina</taxon>
        <taxon>Dothideomycetes</taxon>
        <taxon>Dothideomycetidae</taxon>
        <taxon>Mycosphaerellales</taxon>
        <taxon>Mycosphaerellaceae</taxon>
        <taxon>Septoria</taxon>
    </lineage>
</organism>
<evidence type="ECO:0000313" key="3">
    <source>
        <dbReference type="Proteomes" id="UP001056384"/>
    </source>
</evidence>
<feature type="region of interest" description="Disordered" evidence="1">
    <location>
        <begin position="235"/>
        <end position="255"/>
    </location>
</feature>
<dbReference type="AlphaFoldDB" id="A0A9Q9APM6"/>
<dbReference type="Pfam" id="PF04450">
    <property type="entry name" value="BSP"/>
    <property type="match status" value="1"/>
</dbReference>
<keyword evidence="3" id="KW-1185">Reference proteome</keyword>
<dbReference type="InterPro" id="IPR007541">
    <property type="entry name" value="Uncharacterised_BSP"/>
</dbReference>
<evidence type="ECO:0008006" key="4">
    <source>
        <dbReference type="Google" id="ProtNLM"/>
    </source>
</evidence>
<protein>
    <recommendedName>
        <fullName evidence="4">Plant basic secretory protein</fullName>
    </recommendedName>
</protein>
<dbReference type="EMBL" id="CP099419">
    <property type="protein sequence ID" value="USW49761.1"/>
    <property type="molecule type" value="Genomic_DNA"/>
</dbReference>
<reference evidence="2" key="1">
    <citation type="submission" date="2022-06" db="EMBL/GenBank/DDBJ databases">
        <title>Complete genome sequences of two strains of the flax pathogen Septoria linicola.</title>
        <authorList>
            <person name="Lapalu N."/>
            <person name="Simon A."/>
            <person name="Demenou B."/>
            <person name="Paumier D."/>
            <person name="Guillot M.-P."/>
            <person name="Gout L."/>
            <person name="Valade R."/>
        </authorList>
    </citation>
    <scope>NUCLEOTIDE SEQUENCE</scope>
    <source>
        <strain evidence="2">SE15195</strain>
    </source>
</reference>
<proteinExistence type="predicted"/>
<dbReference type="Proteomes" id="UP001056384">
    <property type="component" value="Chromosome 2"/>
</dbReference>
<dbReference type="PANTHER" id="PTHR33321">
    <property type="match status" value="1"/>
</dbReference>
<dbReference type="OrthoDB" id="891726at2759"/>
<evidence type="ECO:0000313" key="2">
    <source>
        <dbReference type="EMBL" id="USW49761.1"/>
    </source>
</evidence>
<accession>A0A9Q9APM6</accession>
<name>A0A9Q9APM6_9PEZI</name>